<evidence type="ECO:0000256" key="4">
    <source>
        <dbReference type="PROSITE-ProRule" id="PRU01161"/>
    </source>
</evidence>
<accession>A0ABQ9NHJ3</accession>
<comment type="caution">
    <text evidence="4">Lacks conserved residue(s) required for the propagation of feature annotation.</text>
</comment>
<organism evidence="6 7">
    <name type="scientific">Coniosporium apollinis</name>
    <dbReference type="NCBI Taxonomy" id="61459"/>
    <lineage>
        <taxon>Eukaryota</taxon>
        <taxon>Fungi</taxon>
        <taxon>Dikarya</taxon>
        <taxon>Ascomycota</taxon>
        <taxon>Pezizomycotina</taxon>
        <taxon>Dothideomycetes</taxon>
        <taxon>Dothideomycetes incertae sedis</taxon>
        <taxon>Coniosporium</taxon>
    </lineage>
</organism>
<feature type="short sequence motif" description="DGA/G" evidence="4">
    <location>
        <begin position="35"/>
        <end position="37"/>
    </location>
</feature>
<proteinExistence type="predicted"/>
<dbReference type="PANTHER" id="PTHR24185">
    <property type="entry name" value="CALCIUM-INDEPENDENT PHOSPHOLIPASE A2-GAMMA"/>
    <property type="match status" value="1"/>
</dbReference>
<protein>
    <recommendedName>
        <fullName evidence="5">PNPLA domain-containing protein</fullName>
    </recommendedName>
</protein>
<dbReference type="SUPFAM" id="SSF52151">
    <property type="entry name" value="FabD/lysophospholipase-like"/>
    <property type="match status" value="1"/>
</dbReference>
<keyword evidence="1" id="KW-0378">Hydrolase</keyword>
<dbReference type="InterPro" id="IPR016035">
    <property type="entry name" value="Acyl_Trfase/lysoPLipase"/>
</dbReference>
<evidence type="ECO:0000313" key="6">
    <source>
        <dbReference type="EMBL" id="KAJ9657329.1"/>
    </source>
</evidence>
<keyword evidence="7" id="KW-1185">Reference proteome</keyword>
<dbReference type="PROSITE" id="PS51635">
    <property type="entry name" value="PNPLA"/>
    <property type="match status" value="1"/>
</dbReference>
<keyword evidence="2" id="KW-0442">Lipid degradation</keyword>
<dbReference type="Gene3D" id="3.40.1090.10">
    <property type="entry name" value="Cytosolic phospholipase A2 catalytic domain"/>
    <property type="match status" value="1"/>
</dbReference>
<feature type="domain" description="PNPLA" evidence="5">
    <location>
        <begin position="1"/>
        <end position="48"/>
    </location>
</feature>
<comment type="caution">
    <text evidence="6">The sequence shown here is derived from an EMBL/GenBank/DDBJ whole genome shotgun (WGS) entry which is preliminary data.</text>
</comment>
<evidence type="ECO:0000256" key="2">
    <source>
        <dbReference type="ARBA" id="ARBA00022963"/>
    </source>
</evidence>
<sequence>MLSPRTDKDNLVPRATSAALFYFPTAVVQGHKFWDGGLANNNPVQEVWAEAQSFFRARPINCLISLGTGYTERKPKKSLFPVLGKGKKILRNVTNTELKHELVKEQAENQRVPYFRFNASTAQDRIGLADYMLLGALEEHTERFLDREDIETDIKKCAELLARRPDSANSCRTPMEDAGARNNANGTILENTLAEGTGSGR</sequence>
<evidence type="ECO:0000256" key="3">
    <source>
        <dbReference type="ARBA" id="ARBA00023098"/>
    </source>
</evidence>
<keyword evidence="3" id="KW-0443">Lipid metabolism</keyword>
<reference evidence="6" key="1">
    <citation type="submission" date="2022-10" db="EMBL/GenBank/DDBJ databases">
        <title>Culturing micro-colonial fungi from biological soil crusts in the Mojave desert and describing Neophaeococcomyces mojavensis, and introducing the new genera and species Taxawa tesnikishii.</title>
        <authorList>
            <person name="Kurbessoian T."/>
            <person name="Stajich J.E."/>
        </authorList>
    </citation>
    <scope>NUCLEOTIDE SEQUENCE</scope>
    <source>
        <strain evidence="6">TK_1</strain>
    </source>
</reference>
<evidence type="ECO:0000259" key="5">
    <source>
        <dbReference type="PROSITE" id="PS51635"/>
    </source>
</evidence>
<name>A0ABQ9NHJ3_9PEZI</name>
<gene>
    <name evidence="6" type="ORF">H2201_008233</name>
</gene>
<dbReference type="Proteomes" id="UP001172684">
    <property type="component" value="Unassembled WGS sequence"/>
</dbReference>
<evidence type="ECO:0000256" key="1">
    <source>
        <dbReference type="ARBA" id="ARBA00022801"/>
    </source>
</evidence>
<evidence type="ECO:0000313" key="7">
    <source>
        <dbReference type="Proteomes" id="UP001172684"/>
    </source>
</evidence>
<dbReference type="InterPro" id="IPR002641">
    <property type="entry name" value="PNPLA_dom"/>
</dbReference>
<dbReference type="PANTHER" id="PTHR24185:SF1">
    <property type="entry name" value="CALCIUM-INDEPENDENT PHOSPHOLIPASE A2-GAMMA"/>
    <property type="match status" value="1"/>
</dbReference>
<dbReference type="EMBL" id="JAPDRL010000103">
    <property type="protein sequence ID" value="KAJ9657329.1"/>
    <property type="molecule type" value="Genomic_DNA"/>
</dbReference>